<accession>A0ABU5LSK7</accession>
<dbReference type="RefSeq" id="WP_322539751.1">
    <property type="nucleotide sequence ID" value="NZ_JAOBTW010000013.1"/>
</dbReference>
<dbReference type="Pfam" id="PF10722">
    <property type="entry name" value="YbjN"/>
    <property type="match status" value="1"/>
</dbReference>
<dbReference type="Proteomes" id="UP001292182">
    <property type="component" value="Unassembled WGS sequence"/>
</dbReference>
<evidence type="ECO:0000256" key="1">
    <source>
        <dbReference type="SAM" id="SignalP"/>
    </source>
</evidence>
<keyword evidence="1" id="KW-0732">Signal</keyword>
<dbReference type="InterPro" id="IPR019660">
    <property type="entry name" value="Put_sensory_transdc_reg_YbjN"/>
</dbReference>
<dbReference type="PROSITE" id="PS51257">
    <property type="entry name" value="PROKAR_LIPOPROTEIN"/>
    <property type="match status" value="1"/>
</dbReference>
<comment type="caution">
    <text evidence="2">The sequence shown here is derived from an EMBL/GenBank/DDBJ whole genome shotgun (WGS) entry which is preliminary data.</text>
</comment>
<proteinExistence type="predicted"/>
<dbReference type="EMBL" id="JAOBTW010000013">
    <property type="protein sequence ID" value="MDZ7282924.1"/>
    <property type="molecule type" value="Genomic_DNA"/>
</dbReference>
<feature type="chain" id="PRO_5046668726" evidence="1">
    <location>
        <begin position="22"/>
        <end position="182"/>
    </location>
</feature>
<feature type="signal peptide" evidence="1">
    <location>
        <begin position="1"/>
        <end position="21"/>
    </location>
</feature>
<evidence type="ECO:0000313" key="2">
    <source>
        <dbReference type="EMBL" id="MDZ7282924.1"/>
    </source>
</evidence>
<name>A0ABU5LSK7_9SPHN</name>
<organism evidence="2 3">
    <name type="scientific">Sphingomonas sanguinis</name>
    <dbReference type="NCBI Taxonomy" id="33051"/>
    <lineage>
        <taxon>Bacteria</taxon>
        <taxon>Pseudomonadati</taxon>
        <taxon>Pseudomonadota</taxon>
        <taxon>Alphaproteobacteria</taxon>
        <taxon>Sphingomonadales</taxon>
        <taxon>Sphingomonadaceae</taxon>
        <taxon>Sphingomonas</taxon>
    </lineage>
</organism>
<gene>
    <name evidence="2" type="ORF">N4G62_12885</name>
</gene>
<keyword evidence="3" id="KW-1185">Reference proteome</keyword>
<protein>
    <submittedName>
        <fullName evidence="2">YbjN domain-containing protein</fullName>
    </submittedName>
</protein>
<sequence>MPRWSWLGAALLLGCAGAASAKDSQPCAKDMICASAPTTVGGAMIMAGYQGLIDTDGEGDPTIVSSAAGYKFYVYFYDCEQHKECASLQFSMRLTPSAPRDLTFVNKWNSEKRFAQMALTKEGDLRLTHDVSTIGGINRANFTDMVEWWSTMMGMLDTFMTANPPAAANATVPTPPVAKPKT</sequence>
<dbReference type="CDD" id="cd17511">
    <property type="entry name" value="YbjN_AmyR-like"/>
    <property type="match status" value="1"/>
</dbReference>
<evidence type="ECO:0000313" key="3">
    <source>
        <dbReference type="Proteomes" id="UP001292182"/>
    </source>
</evidence>
<reference evidence="3" key="1">
    <citation type="submission" date="2023-07" db="EMBL/GenBank/DDBJ databases">
        <title>Whole genome sequence analysis of rice epiphytic Sphingomonas sanguinis OsEp_Plm_15B2.</title>
        <authorList>
            <person name="Sahu K.P."/>
            <person name="Asharani P."/>
            <person name="Reddy B."/>
            <person name="Kumar A."/>
        </authorList>
    </citation>
    <scope>NUCLEOTIDE SEQUENCE [LARGE SCALE GENOMIC DNA]</scope>
    <source>
        <strain evidence="3">OsEp_Plm_15B2</strain>
    </source>
</reference>